<evidence type="ECO:0000256" key="2">
    <source>
        <dbReference type="ARBA" id="ARBA00022468"/>
    </source>
</evidence>
<sequence>MSSPKRNATLAPGSPGSREGAESPLFGRLESGAEADMLYRLHHPGDGPSGYRAGSMWDVRGERVTEAPSTSTNSPARRAAQQQGPQQAVLHRRRDLHTQPAANSPSSTRRGPGASSQPKLPHLSQRLSSAPASPGPGPASQRPSVNGGFIAGATVAGPISAQVAASAPTPAPPSSGRAPNIATSAAAMFAIASGNTLAAASIAYNTGGGGITVPPTPSGGEREVSSPMRPSMLNTNLGPTLDAPPTSASPGPGQRGLRSQMSMGQGEPPDEEVGFGELPREDVLAENERLRGRIVSLPNILCRSANGDVFMVDLGNVQAMMAVKREAIAEAVGLTGVTPSPLPRIAGGSAAGRRRRRLARQAAAAGLTDDDAPGLGPTSALDPSPSSRSISPDGGPPGAGMGGPGAISTRVRAKDAVDAAVRQHLAATDAAVEARRQQLEADWRAGRNTGVSAAAVQKEQDEARRAAAIDFAINTFVPRKLAAMALNMHVPKQEAAPVAKPDPDAASITFGAGFKAAAASKQSASWGKMQAGMERLYDKMPFMSSWQDAIKKMKRDDSLGWDDLLSGGNELYVKGRGEHQGTNIYVLKCQELGVTPSTQVVQQLASPDSNMSHCKLGRQGAAALRHALSANVTITHLNLQDNFMDATAVEDVLAGLYNGTMAKHPHARKMLERRTHALAQKDSGGLHALAPPPLVIPNPSAAPSAAPTSRGPRIVLPQPSRRVAHGDLDVRLIPASLAKEQEQRRQAEEDRQRREEAKRAEAEAEQARAQAAATAAAANGLTDAPEWLRIINDPARLAALEAGRQSTGPRGESRGGTRSGNRARSPDLPARKPRPAPSTLPNTSLTSSITSLDLSDNPLGINGVRALAELLDPTVTPYQFLKHLQLNKCGIPEAGGRALGLALSRGNTRLAVLGLSNNQLGNKTAAMFGELLALVSGLEELDLSWNQIKSEGAKALAAGVAQNNLLTRLNLSWNGLENAGVVAVGSMLSTNDALTFLDLTNTRMGSEACLMLAEGIKVNRTLEVLILNGNSVGDDGARFLMDALKANTSLQYLGLQGSNMSAAVRGHSGANAFNPLSPDGTYLLNLSLAPDRAVAAQLAELDAASPVDLMKNIRLGDKNVPSCKAMRWPESLPVSGMLAFDFVSKRTSRAMAVMEAKKFTALATQFGEGTMSDKEKLTLVEVMAPFNYLYCHQAATLLKAFTIGDEMVLAAALLFTRAADLDDNITAISEALQADTSQNSLHDVLGWYSYTRFSNPTGHYELNLNSKVHQALATRLKDTAYSEPVDAVNWLNVIHDMYTTQTKVPGNFGPPELWKGLVPHSGTLSLDYVSAILAPEDAAPVGEALLNEVLVQDLGIELDPAGQPVPCPDYAVASEQVARLRPIVANMAFTAAQVKKLVDAFEASPHRVEVFVTCYCLIVDRKNVWTILYGLTALEQGLAMWRLGPANLFDRAHPTAHYILDLGNPAHEQVARKLVDLANATPELPNFWNIRLNGVKRSVHENRNMWGTFTAETASPFLECDFIGADGFEVLGRTKQEVDALGPGDRLDLRTKQARRMELSRAKAMYAYFEDGSGWARPAWQSRPLLMRPLADKAPWQAAWDRLLRLLLRSDLRCGDMEGDSPLEDVFFNATGGEEAMTGEQWEALLKDWGYGRLEIMHMRDAFDTTGRPATQADGPAFKPYAAGKPGTPSGRSGAGTPTHGGGAVSRSTSRHPARPASQAGLAPGGSDTGEPRRTESRGSDSGIIRTLDSRGGTVSGGEEDPAGGSPGAQRDRAVSGSGLGTGSSPERGRAKSSLGNFAAPGGALPTIPDSPGGTTSGALIPNTVVEFPAFVELFMREPPKALRFLHASGAVAAAGATAAARARRGRR</sequence>
<dbReference type="SUPFAM" id="SSF52047">
    <property type="entry name" value="RNI-like"/>
    <property type="match status" value="2"/>
</dbReference>
<feature type="compositionally biased region" description="Low complexity" evidence="5">
    <location>
        <begin position="383"/>
        <end position="393"/>
    </location>
</feature>
<feature type="compositionally biased region" description="Polar residues" evidence="5">
    <location>
        <begin position="100"/>
        <end position="118"/>
    </location>
</feature>
<keyword evidence="2" id="KW-0343">GTPase activation</keyword>
<name>A0A836C3P0_9CHLO</name>
<dbReference type="PANTHER" id="PTHR24113">
    <property type="entry name" value="RAN GTPASE-ACTIVATING PROTEIN 1"/>
    <property type="match status" value="1"/>
</dbReference>
<feature type="compositionally biased region" description="Low complexity" evidence="5">
    <location>
        <begin position="697"/>
        <end position="707"/>
    </location>
</feature>
<dbReference type="Pfam" id="PF14771">
    <property type="entry name" value="DUF4476"/>
    <property type="match status" value="1"/>
</dbReference>
<feature type="compositionally biased region" description="Gly residues" evidence="5">
    <location>
        <begin position="396"/>
        <end position="405"/>
    </location>
</feature>
<feature type="region of interest" description="Disordered" evidence="5">
    <location>
        <begin position="1"/>
        <end position="151"/>
    </location>
</feature>
<dbReference type="GO" id="GO:0006913">
    <property type="term" value="P:nucleocytoplasmic transport"/>
    <property type="evidence" value="ECO:0007669"/>
    <property type="project" value="TreeGrafter"/>
</dbReference>
<feature type="region of interest" description="Disordered" evidence="5">
    <location>
        <begin position="210"/>
        <end position="278"/>
    </location>
</feature>
<accession>A0A836C3P0</accession>
<dbReference type="EMBL" id="JAEHOE010000012">
    <property type="protein sequence ID" value="KAG2497889.1"/>
    <property type="molecule type" value="Genomic_DNA"/>
</dbReference>
<dbReference type="GO" id="GO:0005634">
    <property type="term" value="C:nucleus"/>
    <property type="evidence" value="ECO:0007669"/>
    <property type="project" value="TreeGrafter"/>
</dbReference>
<comment type="caution">
    <text evidence="7">The sequence shown here is derived from an EMBL/GenBank/DDBJ whole genome shotgun (WGS) entry which is preliminary data.</text>
</comment>
<dbReference type="SMART" id="SM00368">
    <property type="entry name" value="LRR_RI"/>
    <property type="match status" value="7"/>
</dbReference>
<dbReference type="GO" id="GO:0005829">
    <property type="term" value="C:cytosol"/>
    <property type="evidence" value="ECO:0007669"/>
    <property type="project" value="TreeGrafter"/>
</dbReference>
<dbReference type="GO" id="GO:0005096">
    <property type="term" value="F:GTPase activator activity"/>
    <property type="evidence" value="ECO:0007669"/>
    <property type="project" value="UniProtKB-KW"/>
</dbReference>
<feature type="compositionally biased region" description="Low complexity" evidence="5">
    <location>
        <begin position="75"/>
        <end position="88"/>
    </location>
</feature>
<evidence type="ECO:0000256" key="4">
    <source>
        <dbReference type="ARBA" id="ARBA00022737"/>
    </source>
</evidence>
<dbReference type="GO" id="GO:0005930">
    <property type="term" value="C:axoneme"/>
    <property type="evidence" value="ECO:0007669"/>
    <property type="project" value="UniProtKB-SubCell"/>
</dbReference>
<protein>
    <recommendedName>
        <fullName evidence="6">DUF4476 domain-containing protein</fullName>
    </recommendedName>
</protein>
<evidence type="ECO:0000256" key="1">
    <source>
        <dbReference type="ARBA" id="ARBA00004430"/>
    </source>
</evidence>
<gene>
    <name evidence="7" type="ORF">HYH03_004155</name>
</gene>
<feature type="compositionally biased region" description="Basic and acidic residues" evidence="5">
    <location>
        <begin position="739"/>
        <end position="766"/>
    </location>
</feature>
<dbReference type="Gene3D" id="3.80.10.10">
    <property type="entry name" value="Ribonuclease Inhibitor"/>
    <property type="match status" value="3"/>
</dbReference>
<evidence type="ECO:0000313" key="8">
    <source>
        <dbReference type="Proteomes" id="UP000612055"/>
    </source>
</evidence>
<keyword evidence="3" id="KW-0433">Leucine-rich repeat</keyword>
<evidence type="ECO:0000256" key="5">
    <source>
        <dbReference type="SAM" id="MobiDB-lite"/>
    </source>
</evidence>
<feature type="compositionally biased region" description="Basic and acidic residues" evidence="5">
    <location>
        <begin position="1730"/>
        <end position="1739"/>
    </location>
</feature>
<dbReference type="GO" id="GO:0031267">
    <property type="term" value="F:small GTPase binding"/>
    <property type="evidence" value="ECO:0007669"/>
    <property type="project" value="TreeGrafter"/>
</dbReference>
<feature type="region of interest" description="Disordered" evidence="5">
    <location>
        <begin position="684"/>
        <end position="777"/>
    </location>
</feature>
<evidence type="ECO:0000256" key="3">
    <source>
        <dbReference type="ARBA" id="ARBA00022614"/>
    </source>
</evidence>
<dbReference type="InterPro" id="IPR027038">
    <property type="entry name" value="RanGap"/>
</dbReference>
<proteinExistence type="predicted"/>
<dbReference type="PANTHER" id="PTHR24113:SF12">
    <property type="entry name" value="RAN GTPASE-ACTIVATING PROTEIN 1"/>
    <property type="match status" value="1"/>
</dbReference>
<dbReference type="InterPro" id="IPR001611">
    <property type="entry name" value="Leu-rich_rpt"/>
</dbReference>
<dbReference type="GO" id="GO:0048471">
    <property type="term" value="C:perinuclear region of cytoplasm"/>
    <property type="evidence" value="ECO:0007669"/>
    <property type="project" value="TreeGrafter"/>
</dbReference>
<feature type="region of interest" description="Disordered" evidence="5">
    <location>
        <begin position="1665"/>
        <end position="1816"/>
    </location>
</feature>
<feature type="compositionally biased region" description="Low complexity" evidence="5">
    <location>
        <begin position="767"/>
        <end position="777"/>
    </location>
</feature>
<dbReference type="OrthoDB" id="537968at2759"/>
<dbReference type="Pfam" id="PF13516">
    <property type="entry name" value="LRR_6"/>
    <property type="match status" value="4"/>
</dbReference>
<feature type="compositionally biased region" description="Low complexity" evidence="5">
    <location>
        <begin position="837"/>
        <end position="851"/>
    </location>
</feature>
<feature type="region of interest" description="Disordered" evidence="5">
    <location>
        <begin position="336"/>
        <end position="411"/>
    </location>
</feature>
<dbReference type="InterPro" id="IPR032675">
    <property type="entry name" value="LRR_dom_sf"/>
</dbReference>
<keyword evidence="8" id="KW-1185">Reference proteome</keyword>
<evidence type="ECO:0000259" key="6">
    <source>
        <dbReference type="Pfam" id="PF14771"/>
    </source>
</evidence>
<dbReference type="InterPro" id="IPR028011">
    <property type="entry name" value="DUF4476"/>
</dbReference>
<keyword evidence="4" id="KW-0677">Repeat</keyword>
<organism evidence="7 8">
    <name type="scientific">Edaphochlamys debaryana</name>
    <dbReference type="NCBI Taxonomy" id="47281"/>
    <lineage>
        <taxon>Eukaryota</taxon>
        <taxon>Viridiplantae</taxon>
        <taxon>Chlorophyta</taxon>
        <taxon>core chlorophytes</taxon>
        <taxon>Chlorophyceae</taxon>
        <taxon>CS clade</taxon>
        <taxon>Chlamydomonadales</taxon>
        <taxon>Chlamydomonadales incertae sedis</taxon>
        <taxon>Edaphochlamys</taxon>
    </lineage>
</organism>
<feature type="domain" description="DUF4476" evidence="6">
    <location>
        <begin position="1154"/>
        <end position="1244"/>
    </location>
</feature>
<dbReference type="Proteomes" id="UP000612055">
    <property type="component" value="Unassembled WGS sequence"/>
</dbReference>
<feature type="region of interest" description="Disordered" evidence="5">
    <location>
        <begin position="802"/>
        <end position="851"/>
    </location>
</feature>
<comment type="subcellular location">
    <subcellularLocation>
        <location evidence="1">Cytoplasm</location>
        <location evidence="1">Cytoskeleton</location>
        <location evidence="1">Cilium axoneme</location>
    </subcellularLocation>
</comment>
<evidence type="ECO:0000313" key="7">
    <source>
        <dbReference type="EMBL" id="KAG2497889.1"/>
    </source>
</evidence>
<reference evidence="7" key="1">
    <citation type="journal article" date="2020" name="bioRxiv">
        <title>Comparative genomics of Chlamydomonas.</title>
        <authorList>
            <person name="Craig R.J."/>
            <person name="Hasan A.R."/>
            <person name="Ness R.W."/>
            <person name="Keightley P.D."/>
        </authorList>
    </citation>
    <scope>NUCLEOTIDE SEQUENCE</scope>
    <source>
        <strain evidence="7">CCAP 11/70</strain>
    </source>
</reference>